<feature type="compositionally biased region" description="Basic and acidic residues" evidence="1">
    <location>
        <begin position="107"/>
        <end position="120"/>
    </location>
</feature>
<accession>A0A5D2HCC8</accession>
<dbReference type="InterPro" id="IPR058594">
    <property type="entry name" value="PB1-like_dom_pln"/>
</dbReference>
<dbReference type="Proteomes" id="UP000323506">
    <property type="component" value="Chromosome A02"/>
</dbReference>
<evidence type="ECO:0000256" key="1">
    <source>
        <dbReference type="SAM" id="MobiDB-lite"/>
    </source>
</evidence>
<feature type="region of interest" description="Disordered" evidence="1">
    <location>
        <begin position="107"/>
        <end position="138"/>
    </location>
</feature>
<dbReference type="AlphaFoldDB" id="A0A5D2HCC8"/>
<evidence type="ECO:0000259" key="2">
    <source>
        <dbReference type="Pfam" id="PF26130"/>
    </source>
</evidence>
<dbReference type="PANTHER" id="PTHR31973:SF187">
    <property type="entry name" value="MUTATOR TRANSPOSASE MUDRA PROTEIN"/>
    <property type="match status" value="1"/>
</dbReference>
<dbReference type="EMBL" id="CM017689">
    <property type="protein sequence ID" value="TYH27768.1"/>
    <property type="molecule type" value="Genomic_DNA"/>
</dbReference>
<name>A0A5D2HCC8_GOSDA</name>
<dbReference type="Pfam" id="PF26130">
    <property type="entry name" value="PB1-like"/>
    <property type="match status" value="1"/>
</dbReference>
<feature type="domain" description="PB1-like" evidence="2">
    <location>
        <begin position="4"/>
        <end position="89"/>
    </location>
</feature>
<feature type="region of interest" description="Disordered" evidence="1">
    <location>
        <begin position="218"/>
        <end position="257"/>
    </location>
</feature>
<protein>
    <recommendedName>
        <fullName evidence="2">PB1-like domain-containing protein</fullName>
    </recommendedName>
</protein>
<gene>
    <name evidence="3" type="ORF">ES288_A02G094600v1</name>
</gene>
<proteinExistence type="predicted"/>
<organism evidence="3 4">
    <name type="scientific">Gossypium darwinii</name>
    <name type="common">Darwin's cotton</name>
    <name type="synonym">Gossypium barbadense var. darwinii</name>
    <dbReference type="NCBI Taxonomy" id="34276"/>
    <lineage>
        <taxon>Eukaryota</taxon>
        <taxon>Viridiplantae</taxon>
        <taxon>Streptophyta</taxon>
        <taxon>Embryophyta</taxon>
        <taxon>Tracheophyta</taxon>
        <taxon>Spermatophyta</taxon>
        <taxon>Magnoliopsida</taxon>
        <taxon>eudicotyledons</taxon>
        <taxon>Gunneridae</taxon>
        <taxon>Pentapetalae</taxon>
        <taxon>rosids</taxon>
        <taxon>malvids</taxon>
        <taxon>Malvales</taxon>
        <taxon>Malvaceae</taxon>
        <taxon>Malvoideae</taxon>
        <taxon>Gossypium</taxon>
    </lineage>
</organism>
<evidence type="ECO:0000313" key="3">
    <source>
        <dbReference type="EMBL" id="TYH27768.1"/>
    </source>
</evidence>
<keyword evidence="4" id="KW-1185">Reference proteome</keyword>
<sequence>MSSDDEYYIILYVGGHFVKDPYVRYIGGEVIRLKEDQDTISYFELCKIVKIGLGFNTVMLIYFHEPGTVGLQNNLRVIYDDTSTIVMLDFWVDEIFLLTTGEGDVEGVKVDGEGDDKGVESDDEGDLEKVKSSEEGDVGEVQADGEGVSATGIEVDENIGMESGGHISLGSTVGEYNDSEVAGNEYASDFATSDGVDNVADEYVGDFATSDGLENVAATRSGEKEDGNETEVWDSDEHGSLVEYDEDEEHEDGERKRSKFPVYNDKLKFSLGMLFKDGKQFKSVIRKYSKECRRQLKFIKNEPKRVVTFQDDHHCSISFKNKMVTAAMIAQHFKATIKDHLKMKLREIQRRCASDMHVNKIVNEKMVGNHKDEFGLL</sequence>
<reference evidence="3 4" key="1">
    <citation type="submission" date="2019-06" db="EMBL/GenBank/DDBJ databases">
        <title>WGS assembly of Gossypium darwinii.</title>
        <authorList>
            <person name="Chen Z.J."/>
            <person name="Sreedasyam A."/>
            <person name="Ando A."/>
            <person name="Song Q."/>
            <person name="De L."/>
            <person name="Hulse-Kemp A."/>
            <person name="Ding M."/>
            <person name="Ye W."/>
            <person name="Kirkbride R."/>
            <person name="Jenkins J."/>
            <person name="Plott C."/>
            <person name="Lovell J."/>
            <person name="Lin Y.-M."/>
            <person name="Vaughn R."/>
            <person name="Liu B."/>
            <person name="Li W."/>
            <person name="Simpson S."/>
            <person name="Scheffler B."/>
            <person name="Saski C."/>
            <person name="Grover C."/>
            <person name="Hu G."/>
            <person name="Conover J."/>
            <person name="Carlson J."/>
            <person name="Shu S."/>
            <person name="Boston L."/>
            <person name="Williams M."/>
            <person name="Peterson D."/>
            <person name="Mcgee K."/>
            <person name="Jones D."/>
            <person name="Wendel J."/>
            <person name="Stelly D."/>
            <person name="Grimwood J."/>
            <person name="Schmutz J."/>
        </authorList>
    </citation>
    <scope>NUCLEOTIDE SEQUENCE [LARGE SCALE GENOMIC DNA]</scope>
    <source>
        <strain evidence="3">1808015.09</strain>
    </source>
</reference>
<dbReference type="PANTHER" id="PTHR31973">
    <property type="entry name" value="POLYPROTEIN, PUTATIVE-RELATED"/>
    <property type="match status" value="1"/>
</dbReference>
<evidence type="ECO:0000313" key="4">
    <source>
        <dbReference type="Proteomes" id="UP000323506"/>
    </source>
</evidence>